<dbReference type="Proteomes" id="UP001482186">
    <property type="component" value="Unassembled WGS sequence"/>
</dbReference>
<protein>
    <submittedName>
        <fullName evidence="1">Uncharacterized protein</fullName>
    </submittedName>
</protein>
<keyword evidence="2" id="KW-1185">Reference proteome</keyword>
<evidence type="ECO:0000313" key="1">
    <source>
        <dbReference type="EMBL" id="MEQ2454470.1"/>
    </source>
</evidence>
<name>A0ABV1EIR5_9FIRM</name>
<proteinExistence type="predicted"/>
<dbReference type="EMBL" id="JBBNFM010000007">
    <property type="protein sequence ID" value="MEQ2454470.1"/>
    <property type="molecule type" value="Genomic_DNA"/>
</dbReference>
<reference evidence="1 2" key="1">
    <citation type="submission" date="2024-04" db="EMBL/GenBank/DDBJ databases">
        <title>Human intestinal bacterial collection.</title>
        <authorList>
            <person name="Pauvert C."/>
            <person name="Hitch T.C.A."/>
            <person name="Clavel T."/>
        </authorList>
    </citation>
    <scope>NUCLEOTIDE SEQUENCE [LARGE SCALE GENOMIC DNA]</scope>
    <source>
        <strain evidence="1 2">CLA-AA-H141</strain>
    </source>
</reference>
<organism evidence="1 2">
    <name type="scientific">Coprococcus ammoniilyticus</name>
    <dbReference type="NCBI Taxonomy" id="2981785"/>
    <lineage>
        <taxon>Bacteria</taxon>
        <taxon>Bacillati</taxon>
        <taxon>Bacillota</taxon>
        <taxon>Clostridia</taxon>
        <taxon>Lachnospirales</taxon>
        <taxon>Lachnospiraceae</taxon>
        <taxon>Coprococcus</taxon>
    </lineage>
</organism>
<accession>A0ABV1EIR5</accession>
<sequence length="59" mass="6636">MWANGIQQSTFDYLKECYDNASRVSDTVHETLSKLFYSYLVVGGMPENVFAQNLRAGGL</sequence>
<gene>
    <name evidence="1" type="ORF">AAAT04_10510</name>
</gene>
<dbReference type="RefSeq" id="WP_242996151.1">
    <property type="nucleotide sequence ID" value="NZ_JBBNFM010000007.1"/>
</dbReference>
<evidence type="ECO:0000313" key="2">
    <source>
        <dbReference type="Proteomes" id="UP001482186"/>
    </source>
</evidence>
<comment type="caution">
    <text evidence="1">The sequence shown here is derived from an EMBL/GenBank/DDBJ whole genome shotgun (WGS) entry which is preliminary data.</text>
</comment>